<evidence type="ECO:0000313" key="3">
    <source>
        <dbReference type="WBParaSite" id="nRc.2.0.1.t43691-RA"/>
    </source>
</evidence>
<keyword evidence="1" id="KW-0472">Membrane</keyword>
<sequence length="246" mass="26462">MTEDTQLTDYPTAYTPWNPLELRPEFVSKSLWERKIASDMDGYTLTYTPASELISKVPLNRASTSQTAQAGGSGQVKVQLQGPGLVVKAKQPALDTAATQSAAVVVVVLPPMQPAVAQPTPVDQVEQLEEPEPEVVTIMQSVSPAPAVLPAKIQCPSSTRTLEIFCMQQADIIIYPLYREILGAFALSTLAITMSIAPMDTKTMTTVLALSMVVWMLTTALGLWLSTVNRALSTATLATARPTTNI</sequence>
<dbReference type="WBParaSite" id="nRc.2.0.1.t43691-RA">
    <property type="protein sequence ID" value="nRc.2.0.1.t43691-RA"/>
    <property type="gene ID" value="nRc.2.0.1.g43691"/>
</dbReference>
<keyword evidence="1" id="KW-1133">Transmembrane helix</keyword>
<keyword evidence="2" id="KW-1185">Reference proteome</keyword>
<name>A0A915KXZ9_ROMCU</name>
<proteinExistence type="predicted"/>
<organism evidence="2 3">
    <name type="scientific">Romanomermis culicivorax</name>
    <name type="common">Nematode worm</name>
    <dbReference type="NCBI Taxonomy" id="13658"/>
    <lineage>
        <taxon>Eukaryota</taxon>
        <taxon>Metazoa</taxon>
        <taxon>Ecdysozoa</taxon>
        <taxon>Nematoda</taxon>
        <taxon>Enoplea</taxon>
        <taxon>Dorylaimia</taxon>
        <taxon>Mermithida</taxon>
        <taxon>Mermithoidea</taxon>
        <taxon>Mermithidae</taxon>
        <taxon>Romanomermis</taxon>
    </lineage>
</organism>
<keyword evidence="1" id="KW-0812">Transmembrane</keyword>
<dbReference type="Proteomes" id="UP000887565">
    <property type="component" value="Unplaced"/>
</dbReference>
<protein>
    <submittedName>
        <fullName evidence="3">Uncharacterized protein</fullName>
    </submittedName>
</protein>
<dbReference type="AlphaFoldDB" id="A0A915KXZ9"/>
<feature type="transmembrane region" description="Helical" evidence="1">
    <location>
        <begin position="203"/>
        <end position="225"/>
    </location>
</feature>
<feature type="transmembrane region" description="Helical" evidence="1">
    <location>
        <begin position="177"/>
        <end position="197"/>
    </location>
</feature>
<evidence type="ECO:0000256" key="1">
    <source>
        <dbReference type="SAM" id="Phobius"/>
    </source>
</evidence>
<reference evidence="3" key="1">
    <citation type="submission" date="2022-11" db="UniProtKB">
        <authorList>
            <consortium name="WormBaseParasite"/>
        </authorList>
    </citation>
    <scope>IDENTIFICATION</scope>
</reference>
<evidence type="ECO:0000313" key="2">
    <source>
        <dbReference type="Proteomes" id="UP000887565"/>
    </source>
</evidence>
<accession>A0A915KXZ9</accession>